<dbReference type="RefSeq" id="WP_003867232.1">
    <property type="nucleotide sequence ID" value="NZ_FNBS01000068.1"/>
</dbReference>
<dbReference type="InterPro" id="IPR049238">
    <property type="entry name" value="DUF6873"/>
</dbReference>
<name>A0A1G7TQH0_THETY</name>
<organism evidence="2 3">
    <name type="scientific">Thermoanaerobacter thermohydrosulfuricus</name>
    <name type="common">Clostridium thermohydrosulfuricum</name>
    <dbReference type="NCBI Taxonomy" id="1516"/>
    <lineage>
        <taxon>Bacteria</taxon>
        <taxon>Bacillati</taxon>
        <taxon>Bacillota</taxon>
        <taxon>Clostridia</taxon>
        <taxon>Thermoanaerobacterales</taxon>
        <taxon>Thermoanaerobacteraceae</taxon>
        <taxon>Thermoanaerobacter</taxon>
    </lineage>
</organism>
<reference evidence="2 3" key="1">
    <citation type="submission" date="2016-10" db="EMBL/GenBank/DDBJ databases">
        <authorList>
            <person name="de Groot N.N."/>
        </authorList>
    </citation>
    <scope>NUCLEOTIDE SEQUENCE [LARGE SCALE GENOMIC DNA]</scope>
    <source>
        <strain evidence="2 3">DSM 569</strain>
    </source>
</reference>
<protein>
    <recommendedName>
        <fullName evidence="1">DUF6873 domain-containing protein</fullName>
    </recommendedName>
</protein>
<accession>A0A1G7TQH0</accession>
<sequence length="244" mass="27410">MSNPFVPHGNFKWVVIDGREREIGDSLSKLGIKVLYTEKCADLYDAISFHPDILLHPLGDREIIVAPNVTPEFIRKLKLIGLKVKIGQTFLKRNYPYDIAYNVARLGNTAFHNFKYTDPVLRESLEKKGVKFLNVKQGYTKCNMAIIDDNSFITSDKGIFEVAVSNGFEALLIEPGGVFLKGFEYGFIGGAMGLIGEKKLAVTGVFNSHKNYEKIIEFLNKKGIEIVYLTFKQIKDIGSIIPLI</sequence>
<dbReference type="Pfam" id="PF21778">
    <property type="entry name" value="DUF6873"/>
    <property type="match status" value="1"/>
</dbReference>
<proteinExistence type="predicted"/>
<gene>
    <name evidence="2" type="ORF">SAMN04244560_02238</name>
</gene>
<dbReference type="AlphaFoldDB" id="A0A1G7TQH0"/>
<evidence type="ECO:0000313" key="2">
    <source>
        <dbReference type="EMBL" id="SDG37214.1"/>
    </source>
</evidence>
<dbReference type="Proteomes" id="UP000183404">
    <property type="component" value="Unassembled WGS sequence"/>
</dbReference>
<dbReference type="EMBL" id="FNBS01000068">
    <property type="protein sequence ID" value="SDG37214.1"/>
    <property type="molecule type" value="Genomic_DNA"/>
</dbReference>
<evidence type="ECO:0000259" key="1">
    <source>
        <dbReference type="Pfam" id="PF21778"/>
    </source>
</evidence>
<evidence type="ECO:0000313" key="3">
    <source>
        <dbReference type="Proteomes" id="UP000183404"/>
    </source>
</evidence>
<feature type="domain" description="DUF6873" evidence="1">
    <location>
        <begin position="15"/>
        <end position="241"/>
    </location>
</feature>